<comment type="caution">
    <text evidence="1">The sequence shown here is derived from an EMBL/GenBank/DDBJ whole genome shotgun (WGS) entry which is preliminary data.</text>
</comment>
<dbReference type="RefSeq" id="WP_195902840.1">
    <property type="nucleotide sequence ID" value="NZ_JADOGI010000342.1"/>
</dbReference>
<reference evidence="1" key="1">
    <citation type="submission" date="2020-11" db="EMBL/GenBank/DDBJ databases">
        <title>Whole-genome analyses of Nonomuraea sp. K274.</title>
        <authorList>
            <person name="Veyisoglu A."/>
        </authorList>
    </citation>
    <scope>NUCLEOTIDE SEQUENCE</scope>
    <source>
        <strain evidence="1">K274</strain>
    </source>
</reference>
<dbReference type="AlphaFoldDB" id="A0A931ANS8"/>
<gene>
    <name evidence="1" type="ORF">ITP53_51655</name>
</gene>
<sequence length="91" mass="10230">MALLPLLKHPLAEVEARLAARGDLIGLANVPNEALRSRSPYWISLALDWIAEMPSDPEQRRLLEALGADRSIPQDVRHGIVRLLKSERENE</sequence>
<dbReference type="Proteomes" id="UP000605361">
    <property type="component" value="Unassembled WGS sequence"/>
</dbReference>
<evidence type="ECO:0000313" key="1">
    <source>
        <dbReference type="EMBL" id="MBF8193998.1"/>
    </source>
</evidence>
<accession>A0A931ANS8</accession>
<organism evidence="1 2">
    <name type="scientific">Nonomuraea cypriaca</name>
    <dbReference type="NCBI Taxonomy" id="1187855"/>
    <lineage>
        <taxon>Bacteria</taxon>
        <taxon>Bacillati</taxon>
        <taxon>Actinomycetota</taxon>
        <taxon>Actinomycetes</taxon>
        <taxon>Streptosporangiales</taxon>
        <taxon>Streptosporangiaceae</taxon>
        <taxon>Nonomuraea</taxon>
    </lineage>
</organism>
<dbReference type="EMBL" id="JADOGI010000342">
    <property type="protein sequence ID" value="MBF8193998.1"/>
    <property type="molecule type" value="Genomic_DNA"/>
</dbReference>
<proteinExistence type="predicted"/>
<keyword evidence="2" id="KW-1185">Reference proteome</keyword>
<evidence type="ECO:0000313" key="2">
    <source>
        <dbReference type="Proteomes" id="UP000605361"/>
    </source>
</evidence>
<protein>
    <submittedName>
        <fullName evidence="1">Uncharacterized protein</fullName>
    </submittedName>
</protein>
<name>A0A931ANS8_9ACTN</name>